<dbReference type="GO" id="GO:0004657">
    <property type="term" value="F:proline dehydrogenase activity"/>
    <property type="evidence" value="ECO:0007669"/>
    <property type="project" value="UniProtKB-EC"/>
</dbReference>
<evidence type="ECO:0000256" key="6">
    <source>
        <dbReference type="SAM" id="MobiDB-lite"/>
    </source>
</evidence>
<dbReference type="GO" id="GO:0005509">
    <property type="term" value="F:calcium ion binding"/>
    <property type="evidence" value="ECO:0007669"/>
    <property type="project" value="InterPro"/>
</dbReference>
<evidence type="ECO:0000313" key="9">
    <source>
        <dbReference type="Proteomes" id="UP000481153"/>
    </source>
</evidence>
<sequence length="544" mass="60882">MLRVSSSSLARRVRNARPLSTATTASVTATPIDKSTRAQPAALSFTETERIFAKKSTAELLRAFAVFQTCQFPFLVRNSQTMIDLSYKIVGSKITDWALKKSFFGHFCAGENAQDIQPAIEKLRQAGIGAILDFAAEADVEAEKKTELDGVSSNELQARTYDYEDEAMCDANMRIALQAIQDAPAGGFTAVKCTAMGKPELLQRMSSILVATQILFHSLDGPVSRAKQSYVDRLVDYPTFKIGIKKAGATFTEEELDTLFRALDVQHDGMIDYVDWVSYLNPMDLTMGPLTRFLKVDPLSAEEIQQMSQMMSRLETLAAAASAANVKLMIDAEQTYMQPAIDHVVLNLQRRYNTNNRDTIYNTFQCYLRDSSDRVLIDLERAEREKFRFACKLVRGAYMIQERKRAADMGYPDPIHPTLEATHANYDSLVELLLVHNNRTSFMVASHNEESVQKTVAKMDALSIPRTNGGVYFGQLLGMCDHVSYTLGAEEYQVFKYVPYGPVDEVLPYLIRRAQENSGMMKGGAAKELALLSKELKRRFKLSA</sequence>
<dbReference type="GO" id="GO:0010133">
    <property type="term" value="P:L-proline catabolic process to L-glutamate"/>
    <property type="evidence" value="ECO:0007669"/>
    <property type="project" value="TreeGrafter"/>
</dbReference>
<reference evidence="8 9" key="1">
    <citation type="submission" date="2019-07" db="EMBL/GenBank/DDBJ databases">
        <title>Genomics analysis of Aphanomyces spp. identifies a new class of oomycete effector associated with host adaptation.</title>
        <authorList>
            <person name="Gaulin E."/>
        </authorList>
    </citation>
    <scope>NUCLEOTIDE SEQUENCE [LARGE SCALE GENOMIC DNA]</scope>
    <source>
        <strain evidence="8 9">ATCC 201684</strain>
    </source>
</reference>
<organism evidence="8 9">
    <name type="scientific">Aphanomyces euteiches</name>
    <dbReference type="NCBI Taxonomy" id="100861"/>
    <lineage>
        <taxon>Eukaryota</taxon>
        <taxon>Sar</taxon>
        <taxon>Stramenopiles</taxon>
        <taxon>Oomycota</taxon>
        <taxon>Saprolegniomycetes</taxon>
        <taxon>Saprolegniales</taxon>
        <taxon>Verrucalvaceae</taxon>
        <taxon>Aphanomyces</taxon>
    </lineage>
</organism>
<comment type="function">
    <text evidence="5">Converts proline to delta-1-pyrroline-5-carboxylate.</text>
</comment>
<dbReference type="SUPFAM" id="SSF47473">
    <property type="entry name" value="EF-hand"/>
    <property type="match status" value="1"/>
</dbReference>
<gene>
    <name evidence="8" type="ORF">Ae201684_014412</name>
</gene>
<feature type="domain" description="EF-hand" evidence="7">
    <location>
        <begin position="251"/>
        <end position="286"/>
    </location>
</feature>
<dbReference type="SUPFAM" id="SSF51730">
    <property type="entry name" value="FAD-linked oxidoreductase"/>
    <property type="match status" value="1"/>
</dbReference>
<protein>
    <recommendedName>
        <fullName evidence="2 5">Proline dehydrogenase</fullName>
        <ecNumber evidence="2 5">1.5.5.2</ecNumber>
    </recommendedName>
</protein>
<dbReference type="PROSITE" id="PS50222">
    <property type="entry name" value="EF_HAND_2"/>
    <property type="match status" value="1"/>
</dbReference>
<dbReference type="Gene3D" id="3.20.20.220">
    <property type="match status" value="2"/>
</dbReference>
<keyword evidence="4 5" id="KW-0642">Proline metabolism</keyword>
<dbReference type="InterPro" id="IPR002048">
    <property type="entry name" value="EF_hand_dom"/>
</dbReference>
<dbReference type="Proteomes" id="UP000481153">
    <property type="component" value="Unassembled WGS sequence"/>
</dbReference>
<keyword evidence="3 5" id="KW-0560">Oxidoreductase</keyword>
<keyword evidence="9" id="KW-1185">Reference proteome</keyword>
<evidence type="ECO:0000256" key="5">
    <source>
        <dbReference type="RuleBase" id="RU364054"/>
    </source>
</evidence>
<comment type="catalytic activity">
    <reaction evidence="5">
        <text>L-proline + a quinone = (S)-1-pyrroline-5-carboxylate + a quinol + H(+)</text>
        <dbReference type="Rhea" id="RHEA:23784"/>
        <dbReference type="ChEBI" id="CHEBI:15378"/>
        <dbReference type="ChEBI" id="CHEBI:17388"/>
        <dbReference type="ChEBI" id="CHEBI:24646"/>
        <dbReference type="ChEBI" id="CHEBI:60039"/>
        <dbReference type="ChEBI" id="CHEBI:132124"/>
        <dbReference type="EC" id="1.5.5.2"/>
    </reaction>
</comment>
<evidence type="ECO:0000313" key="8">
    <source>
        <dbReference type="EMBL" id="KAF0727585.1"/>
    </source>
</evidence>
<evidence type="ECO:0000256" key="4">
    <source>
        <dbReference type="ARBA" id="ARBA00023062"/>
    </source>
</evidence>
<dbReference type="InterPro" id="IPR015659">
    <property type="entry name" value="Proline_oxidase"/>
</dbReference>
<comment type="cofactor">
    <cofactor evidence="5">
        <name>FAD</name>
        <dbReference type="ChEBI" id="CHEBI:57692"/>
    </cofactor>
</comment>
<dbReference type="Pfam" id="PF01619">
    <property type="entry name" value="Pro_dh"/>
    <property type="match status" value="1"/>
</dbReference>
<proteinExistence type="inferred from homology"/>
<dbReference type="EC" id="1.5.5.2" evidence="2 5"/>
<comment type="caution">
    <text evidence="8">The sequence shown here is derived from an EMBL/GenBank/DDBJ whole genome shotgun (WGS) entry which is preliminary data.</text>
</comment>
<evidence type="ECO:0000256" key="3">
    <source>
        <dbReference type="ARBA" id="ARBA00023002"/>
    </source>
</evidence>
<dbReference type="InterPro" id="IPR002872">
    <property type="entry name" value="Proline_DH_dom"/>
</dbReference>
<name>A0A6G0WK28_9STRA</name>
<evidence type="ECO:0000259" key="7">
    <source>
        <dbReference type="PROSITE" id="PS50222"/>
    </source>
</evidence>
<dbReference type="GO" id="GO:0005739">
    <property type="term" value="C:mitochondrion"/>
    <property type="evidence" value="ECO:0007669"/>
    <property type="project" value="TreeGrafter"/>
</dbReference>
<keyword evidence="5" id="KW-0274">FAD</keyword>
<dbReference type="AlphaFoldDB" id="A0A6G0WK28"/>
<dbReference type="VEuPathDB" id="FungiDB:AeMF1_009750"/>
<dbReference type="GO" id="GO:0071949">
    <property type="term" value="F:FAD binding"/>
    <property type="evidence" value="ECO:0007669"/>
    <property type="project" value="TreeGrafter"/>
</dbReference>
<dbReference type="EMBL" id="VJMJ01000193">
    <property type="protein sequence ID" value="KAF0727585.1"/>
    <property type="molecule type" value="Genomic_DNA"/>
</dbReference>
<feature type="region of interest" description="Disordered" evidence="6">
    <location>
        <begin position="1"/>
        <end position="25"/>
    </location>
</feature>
<dbReference type="PANTHER" id="PTHR13914">
    <property type="entry name" value="PROLINE OXIDASE"/>
    <property type="match status" value="1"/>
</dbReference>
<comment type="similarity">
    <text evidence="1 5">Belongs to the proline oxidase family.</text>
</comment>
<keyword evidence="5" id="KW-0285">Flavoprotein</keyword>
<dbReference type="InterPro" id="IPR011992">
    <property type="entry name" value="EF-hand-dom_pair"/>
</dbReference>
<accession>A0A6G0WK28</accession>
<evidence type="ECO:0000256" key="2">
    <source>
        <dbReference type="ARBA" id="ARBA00012695"/>
    </source>
</evidence>
<dbReference type="InterPro" id="IPR029041">
    <property type="entry name" value="FAD-linked_oxidoreductase-like"/>
</dbReference>
<evidence type="ECO:0000256" key="1">
    <source>
        <dbReference type="ARBA" id="ARBA00005869"/>
    </source>
</evidence>
<dbReference type="PANTHER" id="PTHR13914:SF0">
    <property type="entry name" value="PROLINE DEHYDROGENASE 1, MITOCHONDRIAL"/>
    <property type="match status" value="1"/>
</dbReference>